<dbReference type="CDD" id="cd08422">
    <property type="entry name" value="PBP2_CrgA_like"/>
    <property type="match status" value="1"/>
</dbReference>
<dbReference type="PANTHER" id="PTHR30537">
    <property type="entry name" value="HTH-TYPE TRANSCRIPTIONAL REGULATOR"/>
    <property type="match status" value="1"/>
</dbReference>
<dbReference type="Gene3D" id="1.10.10.10">
    <property type="entry name" value="Winged helix-like DNA-binding domain superfamily/Winged helix DNA-binding domain"/>
    <property type="match status" value="1"/>
</dbReference>
<reference evidence="6 7" key="1">
    <citation type="submission" date="2020-10" db="EMBL/GenBank/DDBJ databases">
        <title>Phylogeny of dyella-like bacteria.</title>
        <authorList>
            <person name="Fu J."/>
        </authorList>
    </citation>
    <scope>NUCLEOTIDE SEQUENCE [LARGE SCALE GENOMIC DNA]</scope>
    <source>
        <strain evidence="6 7">BB4</strain>
    </source>
</reference>
<protein>
    <submittedName>
        <fullName evidence="6">LysR family transcriptional regulator</fullName>
    </submittedName>
</protein>
<keyword evidence="7" id="KW-1185">Reference proteome</keyword>
<dbReference type="Pfam" id="PF00126">
    <property type="entry name" value="HTH_1"/>
    <property type="match status" value="1"/>
</dbReference>
<dbReference type="RefSeq" id="WP_379985627.1">
    <property type="nucleotide sequence ID" value="NZ_JADIKD010000011.1"/>
</dbReference>
<evidence type="ECO:0000313" key="6">
    <source>
        <dbReference type="EMBL" id="MFK2918562.1"/>
    </source>
</evidence>
<evidence type="ECO:0000256" key="1">
    <source>
        <dbReference type="ARBA" id="ARBA00009437"/>
    </source>
</evidence>
<accession>A0ABW8K9E6</accession>
<evidence type="ECO:0000256" key="4">
    <source>
        <dbReference type="ARBA" id="ARBA00023163"/>
    </source>
</evidence>
<dbReference type="SUPFAM" id="SSF46785">
    <property type="entry name" value="Winged helix' DNA-binding domain"/>
    <property type="match status" value="1"/>
</dbReference>
<keyword evidence="4" id="KW-0804">Transcription</keyword>
<dbReference type="PANTHER" id="PTHR30537:SF5">
    <property type="entry name" value="HTH-TYPE TRANSCRIPTIONAL ACTIVATOR TTDR-RELATED"/>
    <property type="match status" value="1"/>
</dbReference>
<name>A0ABW8K9E6_9GAMM</name>
<comment type="similarity">
    <text evidence="1">Belongs to the LysR transcriptional regulatory family.</text>
</comment>
<dbReference type="InterPro" id="IPR000847">
    <property type="entry name" value="LysR_HTH_N"/>
</dbReference>
<dbReference type="PROSITE" id="PS50931">
    <property type="entry name" value="HTH_LYSR"/>
    <property type="match status" value="1"/>
</dbReference>
<keyword evidence="3" id="KW-0238">DNA-binding</keyword>
<evidence type="ECO:0000256" key="2">
    <source>
        <dbReference type="ARBA" id="ARBA00023015"/>
    </source>
</evidence>
<gene>
    <name evidence="6" type="ORF">ISS97_14910</name>
</gene>
<feature type="domain" description="HTH lysR-type" evidence="5">
    <location>
        <begin position="2"/>
        <end position="59"/>
    </location>
</feature>
<evidence type="ECO:0000256" key="3">
    <source>
        <dbReference type="ARBA" id="ARBA00023125"/>
    </source>
</evidence>
<evidence type="ECO:0000313" key="7">
    <source>
        <dbReference type="Proteomes" id="UP001620408"/>
    </source>
</evidence>
<keyword evidence="2" id="KW-0805">Transcription regulation</keyword>
<comment type="caution">
    <text evidence="6">The sequence shown here is derived from an EMBL/GenBank/DDBJ whole genome shotgun (WGS) entry which is preliminary data.</text>
</comment>
<dbReference type="InterPro" id="IPR005119">
    <property type="entry name" value="LysR_subst-bd"/>
</dbReference>
<dbReference type="InterPro" id="IPR036388">
    <property type="entry name" value="WH-like_DNA-bd_sf"/>
</dbReference>
<proteinExistence type="inferred from homology"/>
<dbReference type="Pfam" id="PF03466">
    <property type="entry name" value="LysR_substrate"/>
    <property type="match status" value="1"/>
</dbReference>
<dbReference type="InterPro" id="IPR036390">
    <property type="entry name" value="WH_DNA-bd_sf"/>
</dbReference>
<dbReference type="Gene3D" id="3.40.190.290">
    <property type="match status" value="1"/>
</dbReference>
<evidence type="ECO:0000259" key="5">
    <source>
        <dbReference type="PROSITE" id="PS50931"/>
    </source>
</evidence>
<organism evidence="6 7">
    <name type="scientific">Dyella koreensis</name>
    <dbReference type="NCBI Taxonomy" id="311235"/>
    <lineage>
        <taxon>Bacteria</taxon>
        <taxon>Pseudomonadati</taxon>
        <taxon>Pseudomonadota</taxon>
        <taxon>Gammaproteobacteria</taxon>
        <taxon>Lysobacterales</taxon>
        <taxon>Rhodanobacteraceae</taxon>
        <taxon>Dyella</taxon>
    </lineage>
</organism>
<sequence length="312" mass="34676">MIDLEDMRLFVRAVSDGSLSAAGRELGLSPAVASKRLSRLEQTLGVRLLQRSSRRLVLTSEGSVYYERCLSILADIDEANAMVGRGQMEVRGVLHISASLDLGRQYIGPMAADFASQHPELRMRISTSDAMLDLFEHGVDVAIRSGAMADSRLISRRLALNYRVICAAPSYLAKHGRPTSTDDLQQHHCLMLHRPGRGILPWMLQTPEGPRPLRLEANITTDSGDLMRELAVAGHGLAFKSIWDIADDVRAGRLEPVLTDTAFQEAHIYAIYPSRDFLPTRIRLFVDHLQREMQQQETSVLDLIRPDAGTPA</sequence>
<dbReference type="SUPFAM" id="SSF53850">
    <property type="entry name" value="Periplasmic binding protein-like II"/>
    <property type="match status" value="1"/>
</dbReference>
<dbReference type="Proteomes" id="UP001620408">
    <property type="component" value="Unassembled WGS sequence"/>
</dbReference>
<dbReference type="InterPro" id="IPR058163">
    <property type="entry name" value="LysR-type_TF_proteobact-type"/>
</dbReference>
<dbReference type="EMBL" id="JADIKD010000011">
    <property type="protein sequence ID" value="MFK2918562.1"/>
    <property type="molecule type" value="Genomic_DNA"/>
</dbReference>